<accession>A0A1K2IS67</accession>
<dbReference type="InterPro" id="IPR046582">
    <property type="entry name" value="DUF6630"/>
</dbReference>
<gene>
    <name evidence="2" type="ORF">SAMN05428642_1162</name>
</gene>
<dbReference type="AlphaFoldDB" id="A0A1K2IS67"/>
<reference evidence="2 3" key="1">
    <citation type="submission" date="2016-10" db="EMBL/GenBank/DDBJ databases">
        <authorList>
            <person name="de Groot N.N."/>
        </authorList>
    </citation>
    <scope>NUCLEOTIDE SEQUENCE [LARGE SCALE GENOMIC DNA]</scope>
    <source>
        <strain evidence="2 3">DSM 18180</strain>
    </source>
</reference>
<evidence type="ECO:0000313" key="3">
    <source>
        <dbReference type="Proteomes" id="UP000182544"/>
    </source>
</evidence>
<evidence type="ECO:0000313" key="2">
    <source>
        <dbReference type="EMBL" id="SFZ95215.1"/>
    </source>
</evidence>
<organism evidence="2 3">
    <name type="scientific">Flaviramulus basaltis</name>
    <dbReference type="NCBI Taxonomy" id="369401"/>
    <lineage>
        <taxon>Bacteria</taxon>
        <taxon>Pseudomonadati</taxon>
        <taxon>Bacteroidota</taxon>
        <taxon>Flavobacteriia</taxon>
        <taxon>Flavobacteriales</taxon>
        <taxon>Flavobacteriaceae</taxon>
        <taxon>Flaviramulus</taxon>
    </lineage>
</organism>
<dbReference type="RefSeq" id="WP_072403788.1">
    <property type="nucleotide sequence ID" value="NZ_FPKV01000016.1"/>
</dbReference>
<keyword evidence="3" id="KW-1185">Reference proteome</keyword>
<protein>
    <recommendedName>
        <fullName evidence="1">DUF6630 domain-containing protein</fullName>
    </recommendedName>
</protein>
<dbReference type="Pfam" id="PF20335">
    <property type="entry name" value="DUF6630"/>
    <property type="match status" value="1"/>
</dbReference>
<dbReference type="OrthoDB" id="1059846at2"/>
<dbReference type="Proteomes" id="UP000182544">
    <property type="component" value="Unassembled WGS sequence"/>
</dbReference>
<name>A0A1K2IS67_9FLAO</name>
<dbReference type="EMBL" id="FPKV01000016">
    <property type="protein sequence ID" value="SFZ95215.1"/>
    <property type="molecule type" value="Genomic_DNA"/>
</dbReference>
<evidence type="ECO:0000259" key="1">
    <source>
        <dbReference type="Pfam" id="PF20335"/>
    </source>
</evidence>
<feature type="domain" description="DUF6630" evidence="1">
    <location>
        <begin position="65"/>
        <end position="197"/>
    </location>
</feature>
<sequence>MIKKILALSIFSFLFANGQKKTENYFDLGKLIIEINDENQIKSLEKKINEYYEDRTTVFIGQEYYYDTSDKKKYVSRGGGKYIESLIHWFLLIDNFNSNDYLFEFDWKPDLETIKWGIEKLATKKGYKIPEFNVNADYSGLDTGSVLKKYNEILEKNGYELVYLDIDSDSYVTALIQSKNTSKVIDKGNELNHKIRKY</sequence>
<proteinExistence type="predicted"/>